<dbReference type="GO" id="GO:0005737">
    <property type="term" value="C:cytoplasm"/>
    <property type="evidence" value="ECO:0007669"/>
    <property type="project" value="UniProtKB-SubCell"/>
</dbReference>
<keyword evidence="5 6" id="KW-0949">S-adenosyl-L-methionine</keyword>
<evidence type="ECO:0000313" key="7">
    <source>
        <dbReference type="EMBL" id="BDG61428.1"/>
    </source>
</evidence>
<dbReference type="GO" id="GO:0008276">
    <property type="term" value="F:protein methyltransferase activity"/>
    <property type="evidence" value="ECO:0007669"/>
    <property type="project" value="UniProtKB-UniRule"/>
</dbReference>
<dbReference type="PANTHER" id="PTHR43648:SF1">
    <property type="entry name" value="ELECTRON TRANSFER FLAVOPROTEIN BETA SUBUNIT LYSINE METHYLTRANSFERASE"/>
    <property type="match status" value="1"/>
</dbReference>
<dbReference type="SUPFAM" id="SSF53335">
    <property type="entry name" value="S-adenosyl-L-methionine-dependent methyltransferases"/>
    <property type="match status" value="1"/>
</dbReference>
<evidence type="ECO:0000256" key="6">
    <source>
        <dbReference type="HAMAP-Rule" id="MF_00735"/>
    </source>
</evidence>
<protein>
    <recommendedName>
        <fullName evidence="6">Ribosomal protein L11 methyltransferase</fullName>
        <shortName evidence="6">L11 Mtase</shortName>
        <ecNumber evidence="6">2.1.1.-</ecNumber>
    </recommendedName>
</protein>
<organism evidence="7 8">
    <name type="scientific">Caldinitratiruptor microaerophilus</name>
    <dbReference type="NCBI Taxonomy" id="671077"/>
    <lineage>
        <taxon>Bacteria</taxon>
        <taxon>Bacillati</taxon>
        <taxon>Bacillota</taxon>
        <taxon>Clostridia</taxon>
        <taxon>Eubacteriales</taxon>
        <taxon>Symbiobacteriaceae</taxon>
        <taxon>Caldinitratiruptor</taxon>
    </lineage>
</organism>
<dbReference type="EMBL" id="AP025628">
    <property type="protein sequence ID" value="BDG61428.1"/>
    <property type="molecule type" value="Genomic_DNA"/>
</dbReference>
<reference evidence="7" key="1">
    <citation type="submission" date="2022-03" db="EMBL/GenBank/DDBJ databases">
        <title>Complete genome sequence of Caldinitratiruptor microaerophilus.</title>
        <authorList>
            <person name="Mukaiyama R."/>
            <person name="Nishiyama T."/>
            <person name="Ueda K."/>
        </authorList>
    </citation>
    <scope>NUCLEOTIDE SEQUENCE</scope>
    <source>
        <strain evidence="7">JCM 16183</strain>
    </source>
</reference>
<dbReference type="PIRSF" id="PIRSF000401">
    <property type="entry name" value="RPL11_MTase"/>
    <property type="match status" value="1"/>
</dbReference>
<dbReference type="GO" id="GO:0005840">
    <property type="term" value="C:ribosome"/>
    <property type="evidence" value="ECO:0007669"/>
    <property type="project" value="UniProtKB-KW"/>
</dbReference>
<feature type="binding site" evidence="6">
    <location>
        <position position="202"/>
    </location>
    <ligand>
        <name>S-adenosyl-L-methionine</name>
        <dbReference type="ChEBI" id="CHEBI:59789"/>
    </ligand>
</feature>
<dbReference type="AlphaFoldDB" id="A0AA35G9G2"/>
<evidence type="ECO:0000256" key="4">
    <source>
        <dbReference type="ARBA" id="ARBA00022679"/>
    </source>
</evidence>
<dbReference type="GO" id="GO:0032259">
    <property type="term" value="P:methylation"/>
    <property type="evidence" value="ECO:0007669"/>
    <property type="project" value="UniProtKB-KW"/>
</dbReference>
<comment type="catalytic activity">
    <reaction evidence="6">
        <text>L-lysyl-[protein] + 3 S-adenosyl-L-methionine = N(6),N(6),N(6)-trimethyl-L-lysyl-[protein] + 3 S-adenosyl-L-homocysteine + 3 H(+)</text>
        <dbReference type="Rhea" id="RHEA:54192"/>
        <dbReference type="Rhea" id="RHEA-COMP:9752"/>
        <dbReference type="Rhea" id="RHEA-COMP:13826"/>
        <dbReference type="ChEBI" id="CHEBI:15378"/>
        <dbReference type="ChEBI" id="CHEBI:29969"/>
        <dbReference type="ChEBI" id="CHEBI:57856"/>
        <dbReference type="ChEBI" id="CHEBI:59789"/>
        <dbReference type="ChEBI" id="CHEBI:61961"/>
    </reaction>
</comment>
<keyword evidence="8" id="KW-1185">Reference proteome</keyword>
<dbReference type="InterPro" id="IPR050078">
    <property type="entry name" value="Ribosomal_L11_MeTrfase_PrmA"/>
</dbReference>
<dbReference type="EC" id="2.1.1.-" evidence="6"/>
<evidence type="ECO:0000256" key="3">
    <source>
        <dbReference type="ARBA" id="ARBA00022603"/>
    </source>
</evidence>
<dbReference type="RefSeq" id="WP_264842075.1">
    <property type="nucleotide sequence ID" value="NZ_AP025628.1"/>
</dbReference>
<keyword evidence="7" id="KW-0689">Ribosomal protein</keyword>
<comment type="subcellular location">
    <subcellularLocation>
        <location evidence="6">Cytoplasm</location>
    </subcellularLocation>
</comment>
<feature type="binding site" evidence="6">
    <location>
        <position position="180"/>
    </location>
    <ligand>
        <name>S-adenosyl-L-methionine</name>
        <dbReference type="ChEBI" id="CHEBI:59789"/>
    </ligand>
</feature>
<keyword evidence="2 6" id="KW-0963">Cytoplasm</keyword>
<gene>
    <name evidence="6" type="primary">prmA</name>
    <name evidence="7" type="ORF">caldi_25180</name>
</gene>
<dbReference type="InterPro" id="IPR004498">
    <property type="entry name" value="Ribosomal_PrmA_MeTrfase"/>
</dbReference>
<comment type="function">
    <text evidence="6">Methylates ribosomal protein L11.</text>
</comment>
<feature type="binding site" evidence="6">
    <location>
        <position position="156"/>
    </location>
    <ligand>
        <name>S-adenosyl-L-methionine</name>
        <dbReference type="ChEBI" id="CHEBI:59789"/>
    </ligand>
</feature>
<accession>A0AA35G9G2</accession>
<evidence type="ECO:0000313" key="8">
    <source>
        <dbReference type="Proteomes" id="UP001163687"/>
    </source>
</evidence>
<comment type="similarity">
    <text evidence="1 6">Belongs to the methyltransferase superfamily. PrmA family.</text>
</comment>
<evidence type="ECO:0000256" key="2">
    <source>
        <dbReference type="ARBA" id="ARBA00022490"/>
    </source>
</evidence>
<keyword evidence="4 6" id="KW-0808">Transferase</keyword>
<evidence type="ECO:0000256" key="5">
    <source>
        <dbReference type="ARBA" id="ARBA00022691"/>
    </source>
</evidence>
<dbReference type="Gene3D" id="3.40.50.150">
    <property type="entry name" value="Vaccinia Virus protein VP39"/>
    <property type="match status" value="1"/>
</dbReference>
<dbReference type="Pfam" id="PF06325">
    <property type="entry name" value="PrmA"/>
    <property type="match status" value="1"/>
</dbReference>
<keyword evidence="7" id="KW-0687">Ribonucleoprotein</keyword>
<feature type="binding site" evidence="6">
    <location>
        <position position="251"/>
    </location>
    <ligand>
        <name>S-adenosyl-L-methionine</name>
        <dbReference type="ChEBI" id="CHEBI:59789"/>
    </ligand>
</feature>
<sequence length="322" mass="34125">MRYLQLTVRCEPAAAEAVADLFIRLTGGAEIHDPRDVAAALQEGRWEATDLEPDPSGLVTVRGYLPALAQQASQRRRLARGLSRLRRLGPGWIGRLAVRPVAEEDWAEAWKAHFRPLSVGPFLIVPSWDPVDVPAGALPLYLDPGMAFGTGQHATTALCLRWLAEVVPATGRVRRAVDLGTGSGILAIALARLGVPDILALDVDPVAVRVARENVARNGVGAHVQVVHGSLDSAPARTWREGGPVDLVAANLTAGLLAGLAPAIAGFLAPDGVLVASGIVRERREEAVRGLAAAGLAVEEEREQDGWLAVRVRPLAQPARQG</sequence>
<dbReference type="PANTHER" id="PTHR43648">
    <property type="entry name" value="ELECTRON TRANSFER FLAVOPROTEIN BETA SUBUNIT LYSINE METHYLTRANSFERASE"/>
    <property type="match status" value="1"/>
</dbReference>
<dbReference type="InterPro" id="IPR029063">
    <property type="entry name" value="SAM-dependent_MTases_sf"/>
</dbReference>
<evidence type="ECO:0000256" key="1">
    <source>
        <dbReference type="ARBA" id="ARBA00009741"/>
    </source>
</evidence>
<dbReference type="KEGG" id="cmic:caldi_25180"/>
<name>A0AA35G9G2_9FIRM</name>
<dbReference type="CDD" id="cd02440">
    <property type="entry name" value="AdoMet_MTases"/>
    <property type="match status" value="1"/>
</dbReference>
<dbReference type="HAMAP" id="MF_00735">
    <property type="entry name" value="Methyltr_PrmA"/>
    <property type="match status" value="1"/>
</dbReference>
<dbReference type="Proteomes" id="UP001163687">
    <property type="component" value="Chromosome"/>
</dbReference>
<keyword evidence="3 6" id="KW-0489">Methyltransferase</keyword>
<proteinExistence type="inferred from homology"/>